<dbReference type="SUPFAM" id="SSF50249">
    <property type="entry name" value="Nucleic acid-binding proteins"/>
    <property type="match status" value="4"/>
</dbReference>
<feature type="domain" description="S1 motif" evidence="5">
    <location>
        <begin position="23"/>
        <end position="88"/>
    </location>
</feature>
<dbReference type="Gene3D" id="2.40.50.140">
    <property type="entry name" value="Nucleic acid-binding proteins"/>
    <property type="match status" value="4"/>
</dbReference>
<dbReference type="Proteomes" id="UP000321026">
    <property type="component" value="Unassembled WGS sequence"/>
</dbReference>
<comment type="caution">
    <text evidence="6">The sequence shown here is derived from an EMBL/GenBank/DDBJ whole genome shotgun (WGS) entry which is preliminary data.</text>
</comment>
<evidence type="ECO:0000256" key="3">
    <source>
        <dbReference type="ARBA" id="ARBA00023274"/>
    </source>
</evidence>
<dbReference type="PROSITE" id="PS50126">
    <property type="entry name" value="S1"/>
    <property type="match status" value="4"/>
</dbReference>
<keyword evidence="2" id="KW-0689">Ribosomal protein</keyword>
<dbReference type="Pfam" id="PF00575">
    <property type="entry name" value="S1"/>
    <property type="match status" value="4"/>
</dbReference>
<dbReference type="GO" id="GO:0003735">
    <property type="term" value="F:structural constituent of ribosome"/>
    <property type="evidence" value="ECO:0007669"/>
    <property type="project" value="TreeGrafter"/>
</dbReference>
<dbReference type="InterPro" id="IPR003029">
    <property type="entry name" value="S1_domain"/>
</dbReference>
<dbReference type="GO" id="GO:0005840">
    <property type="term" value="C:ribosome"/>
    <property type="evidence" value="ECO:0007669"/>
    <property type="project" value="UniProtKB-KW"/>
</dbReference>
<dbReference type="EMBL" id="SSDS01000018">
    <property type="protein sequence ID" value="TXG78351.1"/>
    <property type="molecule type" value="Genomic_DNA"/>
</dbReference>
<evidence type="ECO:0000256" key="2">
    <source>
        <dbReference type="ARBA" id="ARBA00022980"/>
    </source>
</evidence>
<protein>
    <submittedName>
        <fullName evidence="6">S1 RNA-binding domain-containing protein</fullName>
    </submittedName>
</protein>
<gene>
    <name evidence="6" type="ORF">E6Q11_01165</name>
</gene>
<comment type="similarity">
    <text evidence="1">Belongs to the bacterial ribosomal protein bS1 family.</text>
</comment>
<dbReference type="InterPro" id="IPR050437">
    <property type="entry name" value="Ribos_protein_bS1-like"/>
</dbReference>
<dbReference type="CDD" id="cd00164">
    <property type="entry name" value="S1_like"/>
    <property type="match status" value="1"/>
</dbReference>
<accession>A0A5C7J9S4</accession>
<evidence type="ECO:0000256" key="4">
    <source>
        <dbReference type="ARBA" id="ARBA00025604"/>
    </source>
</evidence>
<dbReference type="GO" id="GO:1990904">
    <property type="term" value="C:ribonucleoprotein complex"/>
    <property type="evidence" value="ECO:0007669"/>
    <property type="project" value="UniProtKB-KW"/>
</dbReference>
<reference evidence="6 7" key="1">
    <citation type="submission" date="2018-09" db="EMBL/GenBank/DDBJ databases">
        <title>Metagenome Assembled Genomes from an Advanced Water Purification Facility.</title>
        <authorList>
            <person name="Stamps B.W."/>
            <person name="Spear J.R."/>
        </authorList>
    </citation>
    <scope>NUCLEOTIDE SEQUENCE [LARGE SCALE GENOMIC DNA]</scope>
    <source>
        <strain evidence="6">Bin_63_2</strain>
    </source>
</reference>
<keyword evidence="3" id="KW-0687">Ribonucleoprotein</keyword>
<name>A0A5C7J9S4_9BACT</name>
<dbReference type="InterPro" id="IPR012340">
    <property type="entry name" value="NA-bd_OB-fold"/>
</dbReference>
<dbReference type="CDD" id="cd04465">
    <property type="entry name" value="S1_RPS1_repeat_ec2_hs2"/>
    <property type="match status" value="1"/>
</dbReference>
<dbReference type="GO" id="GO:0003729">
    <property type="term" value="F:mRNA binding"/>
    <property type="evidence" value="ECO:0007669"/>
    <property type="project" value="TreeGrafter"/>
</dbReference>
<organism evidence="6 7">
    <name type="scientific">Candidatus Dojkabacteria bacterium</name>
    <dbReference type="NCBI Taxonomy" id="2099670"/>
    <lineage>
        <taxon>Bacteria</taxon>
        <taxon>Candidatus Dojkabacteria</taxon>
    </lineage>
</organism>
<dbReference type="PANTHER" id="PTHR10724:SF7">
    <property type="entry name" value="SMALL RIBOSOMAL SUBUNIT PROTEIN BS1C"/>
    <property type="match status" value="1"/>
</dbReference>
<comment type="function">
    <text evidence="4">Binds mRNA; thus facilitating recognition of the initiation point. It is needed to translate mRNA with a short Shine-Dalgarno (SD) purine-rich sequence.</text>
</comment>
<dbReference type="GO" id="GO:0006412">
    <property type="term" value="P:translation"/>
    <property type="evidence" value="ECO:0007669"/>
    <property type="project" value="TreeGrafter"/>
</dbReference>
<dbReference type="PANTHER" id="PTHR10724">
    <property type="entry name" value="30S RIBOSOMAL PROTEIN S1"/>
    <property type="match status" value="1"/>
</dbReference>
<proteinExistence type="inferred from homology"/>
<dbReference type="PRINTS" id="PR00681">
    <property type="entry name" value="RIBOSOMALS1"/>
</dbReference>
<evidence type="ECO:0000313" key="6">
    <source>
        <dbReference type="EMBL" id="TXG78351.1"/>
    </source>
</evidence>
<feature type="domain" description="S1 motif" evidence="5">
    <location>
        <begin position="193"/>
        <end position="262"/>
    </location>
</feature>
<evidence type="ECO:0000256" key="1">
    <source>
        <dbReference type="ARBA" id="ARBA00006767"/>
    </source>
</evidence>
<dbReference type="FunFam" id="2.40.50.140:FF:000103">
    <property type="entry name" value="protein RRP5 homolog"/>
    <property type="match status" value="1"/>
</dbReference>
<dbReference type="AlphaFoldDB" id="A0A5C7J9S4"/>
<evidence type="ECO:0000313" key="7">
    <source>
        <dbReference type="Proteomes" id="UP000321026"/>
    </source>
</evidence>
<sequence length="352" mass="38227">MANMSMADLLAKQSKQVKSITRGEEVEGTIVAFVGGEIIVDLGTKSEGVFQKKDLSPDQAKSIKVGDKITATVIHPENQSGQVVLGLQRAAGSRPGTEKFTKFQRAITTKQVFKGKVLESNKGGLVVEVDNVRGFLPTSQVSLSQAANIEELIGKELDLITLEVEPNQNRLIFTQKTSLSEESKTKLTSLKAKDKVKGKVAAVLPFGVFVSLEIGVEGLAHISELSWDKVEDPNTLFKVGDEVNAVVLSVDEQSGRANLSIKQLAADPFADKIKDIQVEDVLKGKITKITQNGVNVLLKESIDGMVPAAKLAGDEGYTEGEEYNFLVDSIDNRKRQIVLSPFITSTKDLIYR</sequence>
<feature type="domain" description="S1 motif" evidence="5">
    <location>
        <begin position="279"/>
        <end position="342"/>
    </location>
</feature>
<dbReference type="InterPro" id="IPR035104">
    <property type="entry name" value="Ribosomal_protein_S1-like"/>
</dbReference>
<feature type="domain" description="S1 motif" evidence="5">
    <location>
        <begin position="110"/>
        <end position="176"/>
    </location>
</feature>
<evidence type="ECO:0000259" key="5">
    <source>
        <dbReference type="PROSITE" id="PS50126"/>
    </source>
</evidence>
<dbReference type="SMART" id="SM00316">
    <property type="entry name" value="S1"/>
    <property type="match status" value="4"/>
</dbReference>